<keyword evidence="4" id="KW-0472">Membrane</keyword>
<evidence type="ECO:0000256" key="4">
    <source>
        <dbReference type="SAM" id="Phobius"/>
    </source>
</evidence>
<dbReference type="Proteomes" id="UP001498771">
    <property type="component" value="Unassembled WGS sequence"/>
</dbReference>
<dbReference type="PANTHER" id="PTHR31306:SF10">
    <property type="entry name" value="ALPHA-1,6-MANNOSYLTRANSFERASE MNN11-RELATED"/>
    <property type="match status" value="1"/>
</dbReference>
<dbReference type="GO" id="GO:0016740">
    <property type="term" value="F:transferase activity"/>
    <property type="evidence" value="ECO:0007669"/>
    <property type="project" value="UniProtKB-KW"/>
</dbReference>
<feature type="transmembrane region" description="Helical" evidence="4">
    <location>
        <begin position="60"/>
        <end position="83"/>
    </location>
</feature>
<evidence type="ECO:0000256" key="2">
    <source>
        <dbReference type="ARBA" id="ARBA00022676"/>
    </source>
</evidence>
<dbReference type="GeneID" id="90036209"/>
<evidence type="ECO:0000313" key="6">
    <source>
        <dbReference type="Proteomes" id="UP001498771"/>
    </source>
</evidence>
<evidence type="ECO:0000313" key="5">
    <source>
        <dbReference type="EMBL" id="KAK7203900.1"/>
    </source>
</evidence>
<accession>A0ABR1F265</accession>
<keyword evidence="4" id="KW-1133">Transmembrane helix</keyword>
<proteinExistence type="inferred from homology"/>
<name>A0ABR1F265_9ASCO</name>
<dbReference type="RefSeq" id="XP_064766933.1">
    <property type="nucleotide sequence ID" value="XM_064910697.1"/>
</dbReference>
<comment type="similarity">
    <text evidence="1">Belongs to the glycosyltransferase 34 family.</text>
</comment>
<dbReference type="InterPro" id="IPR008630">
    <property type="entry name" value="Glyco_trans_34"/>
</dbReference>
<comment type="caution">
    <text evidence="5">The sequence shown here is derived from an EMBL/GenBank/DDBJ whole genome shotgun (WGS) entry which is preliminary data.</text>
</comment>
<sequence>MHFAIPSRAADQSLPGSPTFKMRSKSKNYAPPLLSQLWSSVFASESDSFERKRRSSRRSAVSAAVLLVILVVVAFFFVVYFVAVKLTSSVQPDGPSVVLVLGLDYKAYKNDYLQKIIDNRKEYADAQGYGLYVRDIHDFDSRVNDPEKNEWKKMPLIRAAIDQHPRSDYFWYLDQNALIMNPNLNLEEHITDPKKLNTLVLRDIPIVPPDGTIRTYRHVPADRMKFIISQDHEGLQTGSFILKNEEYSKFVLDSWSDKLYQEYTFAKKDKGALEHLAQWHPTVLSKMAVIPQRTFNSYPNGVGESLYQDGDFVASFAGCEAPERNCIREFERLWDNRGRVVVKK</sequence>
<dbReference type="Gene3D" id="3.90.550.10">
    <property type="entry name" value="Spore Coat Polysaccharide Biosynthesis Protein SpsA, Chain A"/>
    <property type="match status" value="1"/>
</dbReference>
<dbReference type="Pfam" id="PF05637">
    <property type="entry name" value="Glyco_transf_34"/>
    <property type="match status" value="1"/>
</dbReference>
<keyword evidence="6" id="KW-1185">Reference proteome</keyword>
<reference evidence="5 6" key="1">
    <citation type="submission" date="2024-03" db="EMBL/GenBank/DDBJ databases">
        <title>Genome-scale model development and genomic sequencing of the oleaginous clade Lipomyces.</title>
        <authorList>
            <consortium name="Lawrence Berkeley National Laboratory"/>
            <person name="Czajka J.J."/>
            <person name="Han Y."/>
            <person name="Kim J."/>
            <person name="Mondo S.J."/>
            <person name="Hofstad B.A."/>
            <person name="Robles A."/>
            <person name="Haridas S."/>
            <person name="Riley R."/>
            <person name="LaButti K."/>
            <person name="Pangilinan J."/>
            <person name="Andreopoulos W."/>
            <person name="Lipzen A."/>
            <person name="Yan J."/>
            <person name="Wang M."/>
            <person name="Ng V."/>
            <person name="Grigoriev I.V."/>
            <person name="Spatafora J.W."/>
            <person name="Magnuson J.K."/>
            <person name="Baker S.E."/>
            <person name="Pomraning K.R."/>
        </authorList>
    </citation>
    <scope>NUCLEOTIDE SEQUENCE [LARGE SCALE GENOMIC DNA]</scope>
    <source>
        <strain evidence="5 6">Phaff 52-87</strain>
    </source>
</reference>
<keyword evidence="3 5" id="KW-0808">Transferase</keyword>
<keyword evidence="2" id="KW-0328">Glycosyltransferase</keyword>
<dbReference type="EMBL" id="JBBJBU010000010">
    <property type="protein sequence ID" value="KAK7203900.1"/>
    <property type="molecule type" value="Genomic_DNA"/>
</dbReference>
<organism evidence="5 6">
    <name type="scientific">Myxozyma melibiosi</name>
    <dbReference type="NCBI Taxonomy" id="54550"/>
    <lineage>
        <taxon>Eukaryota</taxon>
        <taxon>Fungi</taxon>
        <taxon>Dikarya</taxon>
        <taxon>Ascomycota</taxon>
        <taxon>Saccharomycotina</taxon>
        <taxon>Lipomycetes</taxon>
        <taxon>Lipomycetales</taxon>
        <taxon>Lipomycetaceae</taxon>
        <taxon>Myxozyma</taxon>
    </lineage>
</organism>
<dbReference type="InterPro" id="IPR029044">
    <property type="entry name" value="Nucleotide-diphossugar_trans"/>
</dbReference>
<evidence type="ECO:0000256" key="3">
    <source>
        <dbReference type="ARBA" id="ARBA00022679"/>
    </source>
</evidence>
<protein>
    <submittedName>
        <fullName evidence="5">Galactosyl transferase GMA12/MNN10 family-domain-containing protein</fullName>
    </submittedName>
</protein>
<dbReference type="PANTHER" id="PTHR31306">
    <property type="entry name" value="ALPHA-1,6-MANNOSYLTRANSFERASE MNN11-RELATED"/>
    <property type="match status" value="1"/>
</dbReference>
<evidence type="ECO:0000256" key="1">
    <source>
        <dbReference type="ARBA" id="ARBA00005664"/>
    </source>
</evidence>
<keyword evidence="4" id="KW-0812">Transmembrane</keyword>
<gene>
    <name evidence="5" type="ORF">BZA70DRAFT_250273</name>
</gene>